<dbReference type="Proteomes" id="UP000664521">
    <property type="component" value="Unassembled WGS sequence"/>
</dbReference>
<dbReference type="EMBL" id="CAJPDS010000030">
    <property type="protein sequence ID" value="CAF9922353.1"/>
    <property type="molecule type" value="Genomic_DNA"/>
</dbReference>
<dbReference type="OrthoDB" id="3562540at2759"/>
<evidence type="ECO:0008006" key="4">
    <source>
        <dbReference type="Google" id="ProtNLM"/>
    </source>
</evidence>
<name>A0A8H3FDD4_9LECA</name>
<protein>
    <recommendedName>
        <fullName evidence="4">NACHT-NTPase and P-loop NTPases N-terminal domain-containing protein</fullName>
    </recommendedName>
</protein>
<proteinExistence type="predicted"/>
<organism evidence="2 3">
    <name type="scientific">Heterodermia speciosa</name>
    <dbReference type="NCBI Taxonomy" id="116794"/>
    <lineage>
        <taxon>Eukaryota</taxon>
        <taxon>Fungi</taxon>
        <taxon>Dikarya</taxon>
        <taxon>Ascomycota</taxon>
        <taxon>Pezizomycotina</taxon>
        <taxon>Lecanoromycetes</taxon>
        <taxon>OSLEUM clade</taxon>
        <taxon>Lecanoromycetidae</taxon>
        <taxon>Caliciales</taxon>
        <taxon>Physciaceae</taxon>
        <taxon>Heterodermia</taxon>
    </lineage>
</organism>
<feature type="region of interest" description="Disordered" evidence="1">
    <location>
        <begin position="167"/>
        <end position="199"/>
    </location>
</feature>
<evidence type="ECO:0000256" key="1">
    <source>
        <dbReference type="SAM" id="MobiDB-lite"/>
    </source>
</evidence>
<keyword evidence="3" id="KW-1185">Reference proteome</keyword>
<reference evidence="2" key="1">
    <citation type="submission" date="2021-03" db="EMBL/GenBank/DDBJ databases">
        <authorList>
            <person name="Tagirdzhanova G."/>
        </authorList>
    </citation>
    <scope>NUCLEOTIDE SEQUENCE</scope>
</reference>
<comment type="caution">
    <text evidence="2">The sequence shown here is derived from an EMBL/GenBank/DDBJ whole genome shotgun (WGS) entry which is preliminary data.</text>
</comment>
<sequence>MSGLEVIGVVASASQLVRYISEIIHYTQSIWTFIKGASCQFQQYTEDLESLISVVRIIRQTPSLQTHTIEHHLAALLNKTEALSATLRRYSVGPIRSPVSKVLTALQAPKAEAQILKDLDSLERRTIGLLLCIEVHKMGDKVGPNLVIAKESTPEAIPTIGWSLLPTSGRSSSSPAREPILNPQQALRPAANSRNRPRR</sequence>
<evidence type="ECO:0000313" key="3">
    <source>
        <dbReference type="Proteomes" id="UP000664521"/>
    </source>
</evidence>
<accession>A0A8H3FDD4</accession>
<dbReference type="AlphaFoldDB" id="A0A8H3FDD4"/>
<evidence type="ECO:0000313" key="2">
    <source>
        <dbReference type="EMBL" id="CAF9922353.1"/>
    </source>
</evidence>
<feature type="compositionally biased region" description="Low complexity" evidence="1">
    <location>
        <begin position="188"/>
        <end position="199"/>
    </location>
</feature>
<gene>
    <name evidence="2" type="ORF">HETSPECPRED_005047</name>
</gene>